<dbReference type="Pfam" id="PF04037">
    <property type="entry name" value="DUF382"/>
    <property type="match status" value="1"/>
</dbReference>
<sequence>MKDKDDLNPLILSKERMDFDEDEIEEAKPKLLKRKLENLSRMTDKGGIEKLAWKLPDFIKRIGIIKVRLSLRERENQKTTKVKMKKRVIPKFRKSEVEFQKSCLKRRAKPKLTIRGDKASPRAYWDRGKKSSRDIIVMYNN</sequence>
<comment type="caution">
    <text evidence="2">The sequence shown here is derived from an EMBL/GenBank/DDBJ whole genome shotgun (WGS) entry which is preliminary data.</text>
</comment>
<dbReference type="PANTHER" id="PTHR12785:SF6">
    <property type="entry name" value="SPLICING FACTOR 3B SUBUNIT 2"/>
    <property type="match status" value="1"/>
</dbReference>
<dbReference type="InterPro" id="IPR052584">
    <property type="entry name" value="U2_snRNP_Complex_Component"/>
</dbReference>
<evidence type="ECO:0000259" key="1">
    <source>
        <dbReference type="Pfam" id="PF04037"/>
    </source>
</evidence>
<dbReference type="Proteomes" id="UP000886998">
    <property type="component" value="Unassembled WGS sequence"/>
</dbReference>
<protein>
    <recommendedName>
        <fullName evidence="1">DUF382 domain-containing protein</fullName>
    </recommendedName>
</protein>
<dbReference type="EMBL" id="BMAV01026842">
    <property type="protein sequence ID" value="GFS53928.1"/>
    <property type="molecule type" value="Genomic_DNA"/>
</dbReference>
<dbReference type="PANTHER" id="PTHR12785">
    <property type="entry name" value="SPLICING FACTOR 3B"/>
    <property type="match status" value="1"/>
</dbReference>
<feature type="domain" description="DUF382" evidence="1">
    <location>
        <begin position="42"/>
        <end position="117"/>
    </location>
</feature>
<name>A0A8X6JRA4_9ARAC</name>
<evidence type="ECO:0000313" key="3">
    <source>
        <dbReference type="Proteomes" id="UP000886998"/>
    </source>
</evidence>
<dbReference type="GO" id="GO:0005689">
    <property type="term" value="C:U12-type spliceosomal complex"/>
    <property type="evidence" value="ECO:0007669"/>
    <property type="project" value="TreeGrafter"/>
</dbReference>
<dbReference type="AlphaFoldDB" id="A0A8X6JRA4"/>
<evidence type="ECO:0000313" key="2">
    <source>
        <dbReference type="EMBL" id="GFS53928.1"/>
    </source>
</evidence>
<dbReference type="InterPro" id="IPR007180">
    <property type="entry name" value="DUF382"/>
</dbReference>
<proteinExistence type="predicted"/>
<gene>
    <name evidence="2" type="ORF">TNIN_371081</name>
</gene>
<accession>A0A8X6JRA4</accession>
<organism evidence="2 3">
    <name type="scientific">Trichonephila inaurata madagascariensis</name>
    <dbReference type="NCBI Taxonomy" id="2747483"/>
    <lineage>
        <taxon>Eukaryota</taxon>
        <taxon>Metazoa</taxon>
        <taxon>Ecdysozoa</taxon>
        <taxon>Arthropoda</taxon>
        <taxon>Chelicerata</taxon>
        <taxon>Arachnida</taxon>
        <taxon>Araneae</taxon>
        <taxon>Araneomorphae</taxon>
        <taxon>Entelegynae</taxon>
        <taxon>Araneoidea</taxon>
        <taxon>Nephilidae</taxon>
        <taxon>Trichonephila</taxon>
        <taxon>Trichonephila inaurata</taxon>
    </lineage>
</organism>
<keyword evidence="3" id="KW-1185">Reference proteome</keyword>
<dbReference type="OrthoDB" id="10260794at2759"/>
<reference evidence="2" key="1">
    <citation type="submission" date="2020-08" db="EMBL/GenBank/DDBJ databases">
        <title>Multicomponent nature underlies the extraordinary mechanical properties of spider dragline silk.</title>
        <authorList>
            <person name="Kono N."/>
            <person name="Nakamura H."/>
            <person name="Mori M."/>
            <person name="Yoshida Y."/>
            <person name="Ohtoshi R."/>
            <person name="Malay A.D."/>
            <person name="Moran D.A.P."/>
            <person name="Tomita M."/>
            <person name="Numata K."/>
            <person name="Arakawa K."/>
        </authorList>
    </citation>
    <scope>NUCLEOTIDE SEQUENCE</scope>
</reference>